<keyword evidence="6" id="KW-0648">Protein biosynthesis</keyword>
<evidence type="ECO:0000256" key="1">
    <source>
        <dbReference type="ARBA" id="ARBA00008226"/>
    </source>
</evidence>
<evidence type="ECO:0000256" key="4">
    <source>
        <dbReference type="ARBA" id="ARBA00022741"/>
    </source>
</evidence>
<dbReference type="GO" id="GO:0005524">
    <property type="term" value="F:ATP binding"/>
    <property type="evidence" value="ECO:0007669"/>
    <property type="project" value="UniProtKB-KW"/>
</dbReference>
<dbReference type="GO" id="GO:0006426">
    <property type="term" value="P:glycyl-tRNA aminoacylation"/>
    <property type="evidence" value="ECO:0007669"/>
    <property type="project" value="InterPro"/>
</dbReference>
<comment type="caution">
    <text evidence="9">The sequence shown here is derived from an EMBL/GenBank/DDBJ whole genome shotgun (WGS) entry which is preliminary data.</text>
</comment>
<dbReference type="GO" id="GO:0004820">
    <property type="term" value="F:glycine-tRNA ligase activity"/>
    <property type="evidence" value="ECO:0007669"/>
    <property type="project" value="UniProtKB-EC"/>
</dbReference>
<name>A0A523QJH7_UNCAE</name>
<dbReference type="InterPro" id="IPR015944">
    <property type="entry name" value="Gly-tRNA-synth_bsu"/>
</dbReference>
<dbReference type="AlphaFoldDB" id="A0A523QJH7"/>
<sequence>MSKILLLEIGVEELPPLAVGKTLTQLKAQGQKLFDTSHINYERVSSFGSSRRLVFWVEGVADNQRDRTEKEMGPPRSVVLTQSGQLTPEGRAYLRAKGAKKEDLGIEELTKGDYVYLKRKIKGKRTKKILPHLLVQLIKSLSFPKSMRWGEGDFSFGRPIRSLMALFGEEVIRLEVASVPSDRKTRGHPYLSPFTFSIR</sequence>
<comment type="similarity">
    <text evidence="1">Belongs to the class-II aminoacyl-tRNA synthetase family.</text>
</comment>
<protein>
    <recommendedName>
        <fullName evidence="2">glycine--tRNA ligase</fullName>
        <ecNumber evidence="2">6.1.1.14</ecNumber>
    </recommendedName>
</protein>
<proteinExistence type="inferred from homology"/>
<dbReference type="GO" id="GO:0005829">
    <property type="term" value="C:cytosol"/>
    <property type="evidence" value="ECO:0007669"/>
    <property type="project" value="TreeGrafter"/>
</dbReference>
<dbReference type="Proteomes" id="UP000320781">
    <property type="component" value="Unassembled WGS sequence"/>
</dbReference>
<evidence type="ECO:0000256" key="8">
    <source>
        <dbReference type="ARBA" id="ARBA00047937"/>
    </source>
</evidence>
<reference evidence="9 10" key="1">
    <citation type="submission" date="2019-03" db="EMBL/GenBank/DDBJ databases">
        <title>Metabolic potential of uncultured bacteria and archaea associated with petroleum seepage in deep-sea sediments.</title>
        <authorList>
            <person name="Dong X."/>
            <person name="Hubert C."/>
        </authorList>
    </citation>
    <scope>NUCLEOTIDE SEQUENCE [LARGE SCALE GENOMIC DNA]</scope>
    <source>
        <strain evidence="9">E44_bin92</strain>
    </source>
</reference>
<keyword evidence="7" id="KW-0030">Aminoacyl-tRNA synthetase</keyword>
<evidence type="ECO:0000313" key="10">
    <source>
        <dbReference type="Proteomes" id="UP000320781"/>
    </source>
</evidence>
<dbReference type="Pfam" id="PF02092">
    <property type="entry name" value="tRNA_synt_2f"/>
    <property type="match status" value="1"/>
</dbReference>
<dbReference type="InterPro" id="IPR006194">
    <property type="entry name" value="Gly-tRNA-synth_heterodimer"/>
</dbReference>
<evidence type="ECO:0000256" key="6">
    <source>
        <dbReference type="ARBA" id="ARBA00022917"/>
    </source>
</evidence>
<evidence type="ECO:0000256" key="3">
    <source>
        <dbReference type="ARBA" id="ARBA00022598"/>
    </source>
</evidence>
<keyword evidence="4" id="KW-0547">Nucleotide-binding</keyword>
<keyword evidence="3 9" id="KW-0436">Ligase</keyword>
<evidence type="ECO:0000256" key="7">
    <source>
        <dbReference type="ARBA" id="ARBA00023146"/>
    </source>
</evidence>
<feature type="non-terminal residue" evidence="9">
    <location>
        <position position="199"/>
    </location>
</feature>
<keyword evidence="5" id="KW-0067">ATP-binding</keyword>
<comment type="catalytic activity">
    <reaction evidence="8">
        <text>tRNA(Gly) + glycine + ATP = glycyl-tRNA(Gly) + AMP + diphosphate</text>
        <dbReference type="Rhea" id="RHEA:16013"/>
        <dbReference type="Rhea" id="RHEA-COMP:9664"/>
        <dbReference type="Rhea" id="RHEA-COMP:9683"/>
        <dbReference type="ChEBI" id="CHEBI:30616"/>
        <dbReference type="ChEBI" id="CHEBI:33019"/>
        <dbReference type="ChEBI" id="CHEBI:57305"/>
        <dbReference type="ChEBI" id="CHEBI:78442"/>
        <dbReference type="ChEBI" id="CHEBI:78522"/>
        <dbReference type="ChEBI" id="CHEBI:456215"/>
        <dbReference type="EC" id="6.1.1.14"/>
    </reaction>
</comment>
<dbReference type="EMBL" id="SOKU01000171">
    <property type="protein sequence ID" value="TES85781.1"/>
    <property type="molecule type" value="Genomic_DNA"/>
</dbReference>
<gene>
    <name evidence="9" type="ORF">E3J95_03645</name>
</gene>
<accession>A0A523QJH7</accession>
<dbReference type="EC" id="6.1.1.14" evidence="2"/>
<dbReference type="PANTHER" id="PTHR30075:SF2">
    <property type="entry name" value="GLYCINE--TRNA LIGASE, CHLOROPLASTIC_MITOCHONDRIAL 2"/>
    <property type="match status" value="1"/>
</dbReference>
<dbReference type="PANTHER" id="PTHR30075">
    <property type="entry name" value="GLYCYL-TRNA SYNTHETASE"/>
    <property type="match status" value="1"/>
</dbReference>
<evidence type="ECO:0000313" key="9">
    <source>
        <dbReference type="EMBL" id="TES85781.1"/>
    </source>
</evidence>
<organism evidence="9 10">
    <name type="scientific">Aerophobetes bacterium</name>
    <dbReference type="NCBI Taxonomy" id="2030807"/>
    <lineage>
        <taxon>Bacteria</taxon>
        <taxon>Candidatus Aerophobota</taxon>
    </lineage>
</organism>
<evidence type="ECO:0000256" key="2">
    <source>
        <dbReference type="ARBA" id="ARBA00012829"/>
    </source>
</evidence>
<evidence type="ECO:0000256" key="5">
    <source>
        <dbReference type="ARBA" id="ARBA00022840"/>
    </source>
</evidence>